<dbReference type="PANTHER" id="PTHR23028:SF53">
    <property type="entry name" value="ACYL_TRANSF_3 DOMAIN-CONTAINING PROTEIN"/>
    <property type="match status" value="1"/>
</dbReference>
<dbReference type="InterPro" id="IPR002656">
    <property type="entry name" value="Acyl_transf_3_dom"/>
</dbReference>
<keyword evidence="1" id="KW-0472">Membrane</keyword>
<feature type="transmembrane region" description="Helical" evidence="1">
    <location>
        <begin position="372"/>
        <end position="393"/>
    </location>
</feature>
<dbReference type="GO" id="GO:0000271">
    <property type="term" value="P:polysaccharide biosynthetic process"/>
    <property type="evidence" value="ECO:0007669"/>
    <property type="project" value="TreeGrafter"/>
</dbReference>
<dbReference type="PANTHER" id="PTHR23028">
    <property type="entry name" value="ACETYLTRANSFERASE"/>
    <property type="match status" value="1"/>
</dbReference>
<keyword evidence="1" id="KW-1133">Transmembrane helix</keyword>
<dbReference type="InterPro" id="IPR050879">
    <property type="entry name" value="Acyltransferase_3"/>
</dbReference>
<reference evidence="3 4" key="1">
    <citation type="submission" date="2019-09" db="EMBL/GenBank/DDBJ databases">
        <title>Goodfellowia gen. nov., a new genus of the Pseudonocardineae related to Actinoalloteichus, containing Goodfellowia coeruleoviolacea gen. nov., comb. nov. gen. nov., comb. nov.</title>
        <authorList>
            <person name="Labeda D."/>
        </authorList>
    </citation>
    <scope>NUCLEOTIDE SEQUENCE [LARGE SCALE GENOMIC DNA]</scope>
    <source>
        <strain evidence="3 4">AN110305</strain>
    </source>
</reference>
<feature type="transmembrane region" description="Helical" evidence="1">
    <location>
        <begin position="56"/>
        <end position="79"/>
    </location>
</feature>
<accession>A0A5B2WB33</accession>
<dbReference type="GO" id="GO:0016020">
    <property type="term" value="C:membrane"/>
    <property type="evidence" value="ECO:0007669"/>
    <property type="project" value="TreeGrafter"/>
</dbReference>
<comment type="caution">
    <text evidence="3">The sequence shown here is derived from an EMBL/GenBank/DDBJ whole genome shotgun (WGS) entry which is preliminary data.</text>
</comment>
<feature type="transmembrane region" description="Helical" evidence="1">
    <location>
        <begin position="308"/>
        <end position="328"/>
    </location>
</feature>
<keyword evidence="4" id="KW-1185">Reference proteome</keyword>
<gene>
    <name evidence="3" type="ORF">F0L68_39865</name>
</gene>
<dbReference type="OrthoDB" id="5242306at2"/>
<feature type="domain" description="Acyltransferase 3" evidence="2">
    <location>
        <begin position="52"/>
        <end position="390"/>
    </location>
</feature>
<protein>
    <submittedName>
        <fullName evidence="3">Acyltransferase</fullName>
    </submittedName>
</protein>
<feature type="transmembrane region" description="Helical" evidence="1">
    <location>
        <begin position="177"/>
        <end position="203"/>
    </location>
</feature>
<keyword evidence="3" id="KW-0808">Transferase</keyword>
<organism evidence="3 4">
    <name type="scientific">Solihabitans fulvus</name>
    <dbReference type="NCBI Taxonomy" id="1892852"/>
    <lineage>
        <taxon>Bacteria</taxon>
        <taxon>Bacillati</taxon>
        <taxon>Actinomycetota</taxon>
        <taxon>Actinomycetes</taxon>
        <taxon>Pseudonocardiales</taxon>
        <taxon>Pseudonocardiaceae</taxon>
        <taxon>Solihabitans</taxon>
    </lineage>
</organism>
<keyword evidence="1" id="KW-0812">Transmembrane</keyword>
<dbReference type="Proteomes" id="UP000323454">
    <property type="component" value="Unassembled WGS sequence"/>
</dbReference>
<dbReference type="EMBL" id="VUOB01000106">
    <property type="protein sequence ID" value="KAA2248434.1"/>
    <property type="molecule type" value="Genomic_DNA"/>
</dbReference>
<feature type="transmembrane region" description="Helical" evidence="1">
    <location>
        <begin position="99"/>
        <end position="120"/>
    </location>
</feature>
<feature type="transmembrane region" description="Helical" evidence="1">
    <location>
        <begin position="243"/>
        <end position="261"/>
    </location>
</feature>
<feature type="transmembrane region" description="Helical" evidence="1">
    <location>
        <begin position="215"/>
        <end position="231"/>
    </location>
</feature>
<reference evidence="3 4" key="2">
    <citation type="submission" date="2019-09" db="EMBL/GenBank/DDBJ databases">
        <authorList>
            <person name="Jin C."/>
        </authorList>
    </citation>
    <scope>NUCLEOTIDE SEQUENCE [LARGE SCALE GENOMIC DNA]</scope>
    <source>
        <strain evidence="3 4">AN110305</strain>
    </source>
</reference>
<dbReference type="Pfam" id="PF01757">
    <property type="entry name" value="Acyl_transf_3"/>
    <property type="match status" value="1"/>
</dbReference>
<dbReference type="GO" id="GO:0016747">
    <property type="term" value="F:acyltransferase activity, transferring groups other than amino-acyl groups"/>
    <property type="evidence" value="ECO:0007669"/>
    <property type="project" value="InterPro"/>
</dbReference>
<feature type="transmembrane region" description="Helical" evidence="1">
    <location>
        <begin position="140"/>
        <end position="157"/>
    </location>
</feature>
<feature type="transmembrane region" description="Helical" evidence="1">
    <location>
        <begin position="340"/>
        <end position="360"/>
    </location>
</feature>
<evidence type="ECO:0000256" key="1">
    <source>
        <dbReference type="SAM" id="Phobius"/>
    </source>
</evidence>
<evidence type="ECO:0000259" key="2">
    <source>
        <dbReference type="Pfam" id="PF01757"/>
    </source>
</evidence>
<sequence>MREDGLIIRATVGANGRPSDVRKAGDRLSEFRVAHSKTGGVLRSENRPYLGSVDHIRAFAALLVVCYHGTQLFMMAMSGDRPFDRDRDWPYSTNPLATIVYEGHTGVSLFMALSGFIFTIGTLDRRISFGRFMSNRLLRIYPLFLLIVVLAIAMKPWEFTVQGFALQVLGFGNWPAALQFGAVGVVFWAIAVEMQFYVLFPALNALLSRFGLRQFLRLFGAVVAVRMLVWAANAQHLMLYDSLAGRIDQFLLGMVAAWLFVRHRDRFLGWWKVAGAAALAVGMLWAFNQLQGQRSQAAWRILWPDVEGAVWALVILTYVVTCRSTGWWSRALSKVGELSYSVYLLHYAILAVLVSHRVWIALPGVSPLHNGLITSVAAIPLVLAVSWLTYHGVEKLFLQFRVKYRLPDGGSVPLADRSTGLRAGPAEG</sequence>
<feature type="transmembrane region" description="Helical" evidence="1">
    <location>
        <begin position="268"/>
        <end position="288"/>
    </location>
</feature>
<proteinExistence type="predicted"/>
<keyword evidence="3" id="KW-0012">Acyltransferase</keyword>
<evidence type="ECO:0000313" key="3">
    <source>
        <dbReference type="EMBL" id="KAA2248434.1"/>
    </source>
</evidence>
<dbReference type="AlphaFoldDB" id="A0A5B2WB33"/>
<name>A0A5B2WB33_9PSEU</name>
<evidence type="ECO:0000313" key="4">
    <source>
        <dbReference type="Proteomes" id="UP000323454"/>
    </source>
</evidence>